<dbReference type="RefSeq" id="XP_009053636.1">
    <property type="nucleotide sequence ID" value="XM_009055388.1"/>
</dbReference>
<dbReference type="AlphaFoldDB" id="V4C2P5"/>
<name>V4C2P5_LOTGI</name>
<dbReference type="Proteomes" id="UP000030746">
    <property type="component" value="Unassembled WGS sequence"/>
</dbReference>
<evidence type="ECO:0000313" key="1">
    <source>
        <dbReference type="EMBL" id="ESO95794.1"/>
    </source>
</evidence>
<dbReference type="EMBL" id="KB201611">
    <property type="protein sequence ID" value="ESO95794.1"/>
    <property type="molecule type" value="Genomic_DNA"/>
</dbReference>
<proteinExistence type="predicted"/>
<sequence length="128" mass="14121">MDARHQNYVDTITTTKAPVGDAVTALNIPTVVIRIEQDFPEVISERSNGGKLVFTPTSKILTDKNNVDVLYTIQEQSNCMWSLPLVDSVFLLPIFSIINPLTLPLPVGTKPLKSVAGYYATTDVMNRL</sequence>
<dbReference type="KEGG" id="lgi:LOTGIDRAFT_160341"/>
<organism evidence="1 2">
    <name type="scientific">Lottia gigantea</name>
    <name type="common">Giant owl limpet</name>
    <dbReference type="NCBI Taxonomy" id="225164"/>
    <lineage>
        <taxon>Eukaryota</taxon>
        <taxon>Metazoa</taxon>
        <taxon>Spiralia</taxon>
        <taxon>Lophotrochozoa</taxon>
        <taxon>Mollusca</taxon>
        <taxon>Gastropoda</taxon>
        <taxon>Patellogastropoda</taxon>
        <taxon>Lottioidea</taxon>
        <taxon>Lottiidae</taxon>
        <taxon>Lottia</taxon>
    </lineage>
</organism>
<keyword evidence="2" id="KW-1185">Reference proteome</keyword>
<accession>V4C2P5</accession>
<dbReference type="HOGENOM" id="CLU_1962082_0_0_1"/>
<dbReference type="GeneID" id="20238365"/>
<protein>
    <submittedName>
        <fullName evidence="1">Uncharacterized protein</fullName>
    </submittedName>
</protein>
<gene>
    <name evidence="1" type="ORF">LOTGIDRAFT_160341</name>
</gene>
<reference evidence="1 2" key="1">
    <citation type="journal article" date="2013" name="Nature">
        <title>Insights into bilaterian evolution from three spiralian genomes.</title>
        <authorList>
            <person name="Simakov O."/>
            <person name="Marletaz F."/>
            <person name="Cho S.J."/>
            <person name="Edsinger-Gonzales E."/>
            <person name="Havlak P."/>
            <person name="Hellsten U."/>
            <person name="Kuo D.H."/>
            <person name="Larsson T."/>
            <person name="Lv J."/>
            <person name="Arendt D."/>
            <person name="Savage R."/>
            <person name="Osoegawa K."/>
            <person name="de Jong P."/>
            <person name="Grimwood J."/>
            <person name="Chapman J.A."/>
            <person name="Shapiro H."/>
            <person name="Aerts A."/>
            <person name="Otillar R.P."/>
            <person name="Terry A.Y."/>
            <person name="Boore J.L."/>
            <person name="Grigoriev I.V."/>
            <person name="Lindberg D.R."/>
            <person name="Seaver E.C."/>
            <person name="Weisblat D.A."/>
            <person name="Putnam N.H."/>
            <person name="Rokhsar D.S."/>
        </authorList>
    </citation>
    <scope>NUCLEOTIDE SEQUENCE [LARGE SCALE GENOMIC DNA]</scope>
</reference>
<evidence type="ECO:0000313" key="2">
    <source>
        <dbReference type="Proteomes" id="UP000030746"/>
    </source>
</evidence>
<dbReference type="CTD" id="20238365"/>